<dbReference type="AlphaFoldDB" id="N6UPU5"/>
<accession>N6UPU5</accession>
<feature type="non-terminal residue" evidence="1">
    <location>
        <position position="1"/>
    </location>
</feature>
<dbReference type="EMBL" id="KB740387">
    <property type="protein sequence ID" value="ENN80762.1"/>
    <property type="molecule type" value="Genomic_DNA"/>
</dbReference>
<reference evidence="1" key="1">
    <citation type="journal article" date="2013" name="Genome Biol.">
        <title>Draft genome of the mountain pine beetle, Dendroctonus ponderosae Hopkins, a major forest pest.</title>
        <authorList>
            <person name="Keeling C.I."/>
            <person name="Yuen M.M."/>
            <person name="Liao N.Y."/>
            <person name="Docking T.R."/>
            <person name="Chan S.K."/>
            <person name="Taylor G.A."/>
            <person name="Palmquist D.L."/>
            <person name="Jackman S.D."/>
            <person name="Nguyen A."/>
            <person name="Li M."/>
            <person name="Henderson H."/>
            <person name="Janes J.K."/>
            <person name="Zhao Y."/>
            <person name="Pandoh P."/>
            <person name="Moore R."/>
            <person name="Sperling F.A."/>
            <person name="Huber D.P."/>
            <person name="Birol I."/>
            <person name="Jones S.J."/>
            <person name="Bohlmann J."/>
        </authorList>
    </citation>
    <scope>NUCLEOTIDE SEQUENCE</scope>
</reference>
<proteinExistence type="predicted"/>
<name>N6UPU5_DENPD</name>
<protein>
    <submittedName>
        <fullName evidence="1">Uncharacterized protein</fullName>
    </submittedName>
</protein>
<evidence type="ECO:0000313" key="1">
    <source>
        <dbReference type="EMBL" id="ENN80762.1"/>
    </source>
</evidence>
<organism evidence="1">
    <name type="scientific">Dendroctonus ponderosae</name>
    <name type="common">Mountain pine beetle</name>
    <dbReference type="NCBI Taxonomy" id="77166"/>
    <lineage>
        <taxon>Eukaryota</taxon>
        <taxon>Metazoa</taxon>
        <taxon>Ecdysozoa</taxon>
        <taxon>Arthropoda</taxon>
        <taxon>Hexapoda</taxon>
        <taxon>Insecta</taxon>
        <taxon>Pterygota</taxon>
        <taxon>Neoptera</taxon>
        <taxon>Endopterygota</taxon>
        <taxon>Coleoptera</taxon>
        <taxon>Polyphaga</taxon>
        <taxon>Cucujiformia</taxon>
        <taxon>Curculionidae</taxon>
        <taxon>Scolytinae</taxon>
        <taxon>Dendroctonus</taxon>
    </lineage>
</organism>
<dbReference type="HOGENOM" id="CLU_1898366_0_0_1"/>
<gene>
    <name evidence="1" type="ORF">YQE_02820</name>
</gene>
<sequence length="134" mass="15285">MFELFDSGNYTQVPTIIGVNSEEKISLANDIGALMKYAEGADETPSSLVPANFNYKADVGSYEVGKKIRSIYVGNETLAEHLGQYIRVEVKEQCQEKIKAYLRYCTLRTPESPNEYKQVRNKTKELMRKLSNDY</sequence>